<keyword evidence="3" id="KW-1185">Reference proteome</keyword>
<protein>
    <submittedName>
        <fullName evidence="2">Uncharacterized protein</fullName>
    </submittedName>
</protein>
<dbReference type="AlphaFoldDB" id="A0A7J6TKJ0"/>
<dbReference type="PANTHER" id="PTHR33927:SF5">
    <property type="entry name" value="ENZYME, PUTATIVE (AFU_ORTHOLOGUE AFUA_8G01222)-RELATED"/>
    <property type="match status" value="1"/>
</dbReference>
<keyword evidence="1" id="KW-0812">Transmembrane</keyword>
<sequence length="461" mass="51793">MVFIIRFALPFMRRLHHNCFECVHRYCAWALLLIFWIQLILTVREDALLSHSNFWKLFLADVRVWEVSLITGFVIFPWLHLRKRVVECRRLSSHALVLNFGHGIVSFGQAVRITDSPLRETHAFAVIPNIRSSIEGLSEEEKKVWHVDQKGFSIIISRAGDWSGRIIDNPPTRIWTRGLPQFGTVRVVKLFRPCIVMATGSGIGPCLSLFVEQPSHPVKIVWSARAPLETYGSAIMATITRVDPTAIIHDTQELGRPDLVQVARNLWESGGFEAVVFISNMKTTREVTRGLEENGIYAYGVIFDSNCPISPLIYGDLPIITFSDNLPTARVGGEDTTFKRVSDDFYEPFRYKRGTTEIEISFMLVPPIQVEVSCTVPTCPTLSPSRIRKSVFQTLDGSLKKNGVSKTFTVGPDSLERLHSDVEEACHFKMASDDFKHVVANSENAATAFGGSVIYLTAAYA</sequence>
<dbReference type="Proteomes" id="UP000553632">
    <property type="component" value="Unassembled WGS sequence"/>
</dbReference>
<keyword evidence="1" id="KW-0472">Membrane</keyword>
<organism evidence="2 3">
    <name type="scientific">Perkinsus olseni</name>
    <name type="common">Perkinsus atlanticus</name>
    <dbReference type="NCBI Taxonomy" id="32597"/>
    <lineage>
        <taxon>Eukaryota</taxon>
        <taxon>Sar</taxon>
        <taxon>Alveolata</taxon>
        <taxon>Perkinsozoa</taxon>
        <taxon>Perkinsea</taxon>
        <taxon>Perkinsida</taxon>
        <taxon>Perkinsidae</taxon>
        <taxon>Perkinsus</taxon>
    </lineage>
</organism>
<accession>A0A7J6TKJ0</accession>
<dbReference type="InterPro" id="IPR052979">
    <property type="entry name" value="Adenylate-forming_domain"/>
</dbReference>
<feature type="transmembrane region" description="Helical" evidence="1">
    <location>
        <begin position="63"/>
        <end position="81"/>
    </location>
</feature>
<proteinExistence type="predicted"/>
<evidence type="ECO:0000313" key="3">
    <source>
        <dbReference type="Proteomes" id="UP000553632"/>
    </source>
</evidence>
<keyword evidence="1" id="KW-1133">Transmembrane helix</keyword>
<name>A0A7J6TKJ0_PEROL</name>
<feature type="transmembrane region" description="Helical" evidence="1">
    <location>
        <begin position="23"/>
        <end position="43"/>
    </location>
</feature>
<evidence type="ECO:0000313" key="2">
    <source>
        <dbReference type="EMBL" id="KAF4745758.1"/>
    </source>
</evidence>
<dbReference type="EMBL" id="JABANO010010070">
    <property type="protein sequence ID" value="KAF4745758.1"/>
    <property type="molecule type" value="Genomic_DNA"/>
</dbReference>
<comment type="caution">
    <text evidence="2">The sequence shown here is derived from an EMBL/GenBank/DDBJ whole genome shotgun (WGS) entry which is preliminary data.</text>
</comment>
<dbReference type="PANTHER" id="PTHR33927">
    <property type="entry name" value="TRANSMEMBRANE PROTEIN"/>
    <property type="match status" value="1"/>
</dbReference>
<evidence type="ECO:0000256" key="1">
    <source>
        <dbReference type="SAM" id="Phobius"/>
    </source>
</evidence>
<gene>
    <name evidence="2" type="ORF">FOZ63_030639</name>
</gene>
<reference evidence="2 3" key="1">
    <citation type="submission" date="2020-04" db="EMBL/GenBank/DDBJ databases">
        <title>Perkinsus olseni comparative genomics.</title>
        <authorList>
            <person name="Bogema D.R."/>
        </authorList>
    </citation>
    <scope>NUCLEOTIDE SEQUENCE [LARGE SCALE GENOMIC DNA]</scope>
    <source>
        <strain evidence="2 3">ATCC PRA-207</strain>
    </source>
</reference>